<dbReference type="Gene3D" id="1.10.357.10">
    <property type="entry name" value="Tetracycline Repressor, domain 2"/>
    <property type="match status" value="1"/>
</dbReference>
<dbReference type="AlphaFoldDB" id="A0A841FAV8"/>
<dbReference type="EMBL" id="JACHGT010000004">
    <property type="protein sequence ID" value="MBB6034401.1"/>
    <property type="molecule type" value="Genomic_DNA"/>
</dbReference>
<feature type="DNA-binding region" description="H-T-H motif" evidence="4">
    <location>
        <begin position="35"/>
        <end position="54"/>
    </location>
</feature>
<evidence type="ECO:0000256" key="3">
    <source>
        <dbReference type="ARBA" id="ARBA00023163"/>
    </source>
</evidence>
<dbReference type="InterPro" id="IPR009057">
    <property type="entry name" value="Homeodomain-like_sf"/>
</dbReference>
<dbReference type="Pfam" id="PF00440">
    <property type="entry name" value="TetR_N"/>
    <property type="match status" value="1"/>
</dbReference>
<keyword evidence="2 4" id="KW-0238">DNA-binding</keyword>
<proteinExistence type="predicted"/>
<dbReference type="SUPFAM" id="SSF46689">
    <property type="entry name" value="Homeodomain-like"/>
    <property type="match status" value="1"/>
</dbReference>
<comment type="caution">
    <text evidence="6">The sequence shown here is derived from an EMBL/GenBank/DDBJ whole genome shotgun (WGS) entry which is preliminary data.</text>
</comment>
<reference evidence="6 7" key="1">
    <citation type="submission" date="2020-08" db="EMBL/GenBank/DDBJ databases">
        <title>Genomic Encyclopedia of Type Strains, Phase IV (KMG-IV): sequencing the most valuable type-strain genomes for metagenomic binning, comparative biology and taxonomic classification.</title>
        <authorList>
            <person name="Goeker M."/>
        </authorList>
    </citation>
    <scope>NUCLEOTIDE SEQUENCE [LARGE SCALE GENOMIC DNA]</scope>
    <source>
        <strain evidence="6 7">YIM 65646</strain>
    </source>
</reference>
<dbReference type="InterPro" id="IPR050109">
    <property type="entry name" value="HTH-type_TetR-like_transc_reg"/>
</dbReference>
<evidence type="ECO:0000313" key="7">
    <source>
        <dbReference type="Proteomes" id="UP000548476"/>
    </source>
</evidence>
<evidence type="ECO:0000256" key="1">
    <source>
        <dbReference type="ARBA" id="ARBA00023015"/>
    </source>
</evidence>
<protein>
    <submittedName>
        <fullName evidence="6">AcrR family transcriptional regulator</fullName>
    </submittedName>
</protein>
<dbReference type="InterPro" id="IPR001647">
    <property type="entry name" value="HTH_TetR"/>
</dbReference>
<dbReference type="GO" id="GO:0000976">
    <property type="term" value="F:transcription cis-regulatory region binding"/>
    <property type="evidence" value="ECO:0007669"/>
    <property type="project" value="TreeGrafter"/>
</dbReference>
<name>A0A841FAV8_9ACTN</name>
<dbReference type="PANTHER" id="PTHR30055:SF238">
    <property type="entry name" value="MYCOFACTOCIN BIOSYNTHESIS TRANSCRIPTIONAL REGULATOR MFTR-RELATED"/>
    <property type="match status" value="1"/>
</dbReference>
<dbReference type="PANTHER" id="PTHR30055">
    <property type="entry name" value="HTH-TYPE TRANSCRIPTIONAL REGULATOR RUTR"/>
    <property type="match status" value="1"/>
</dbReference>
<evidence type="ECO:0000256" key="2">
    <source>
        <dbReference type="ARBA" id="ARBA00023125"/>
    </source>
</evidence>
<evidence type="ECO:0000313" key="6">
    <source>
        <dbReference type="EMBL" id="MBB6034401.1"/>
    </source>
</evidence>
<dbReference type="GO" id="GO:0003700">
    <property type="term" value="F:DNA-binding transcription factor activity"/>
    <property type="evidence" value="ECO:0007669"/>
    <property type="project" value="TreeGrafter"/>
</dbReference>
<keyword evidence="7" id="KW-1185">Reference proteome</keyword>
<feature type="domain" description="HTH tetR-type" evidence="5">
    <location>
        <begin position="12"/>
        <end position="72"/>
    </location>
</feature>
<dbReference type="Pfam" id="PF17754">
    <property type="entry name" value="TetR_C_14"/>
    <property type="match status" value="1"/>
</dbReference>
<sequence>MTSPGLREKKKARTRRTIREHALRLFAARGFGPTTVGQIAEAAEVSPSTFFRYFATKEQIVLDNDVDPVMVDAVRHLPDGVAPVEGLRDAVLAALGDFDGTPEEMLLCIRLAFSEPELRASRMDHAFATQETLAAALAERLGRDAEDLELHAFAAAAVGAWGSALQAWARENGRRPLAEYVDRAMTFLGGGLRL</sequence>
<keyword evidence="1" id="KW-0805">Transcription regulation</keyword>
<gene>
    <name evidence="6" type="ORF">HNR73_002251</name>
</gene>
<dbReference type="Gene3D" id="1.10.10.60">
    <property type="entry name" value="Homeodomain-like"/>
    <property type="match status" value="1"/>
</dbReference>
<dbReference type="PROSITE" id="PS50977">
    <property type="entry name" value="HTH_TETR_2"/>
    <property type="match status" value="1"/>
</dbReference>
<evidence type="ECO:0000256" key="4">
    <source>
        <dbReference type="PROSITE-ProRule" id="PRU00335"/>
    </source>
</evidence>
<dbReference type="PRINTS" id="PR00455">
    <property type="entry name" value="HTHTETR"/>
</dbReference>
<accession>A0A841FAV8</accession>
<dbReference type="InterPro" id="IPR041347">
    <property type="entry name" value="MftR_C"/>
</dbReference>
<keyword evidence="3" id="KW-0804">Transcription</keyword>
<organism evidence="6 7">
    <name type="scientific">Phytomonospora endophytica</name>
    <dbReference type="NCBI Taxonomy" id="714109"/>
    <lineage>
        <taxon>Bacteria</taxon>
        <taxon>Bacillati</taxon>
        <taxon>Actinomycetota</taxon>
        <taxon>Actinomycetes</taxon>
        <taxon>Micromonosporales</taxon>
        <taxon>Micromonosporaceae</taxon>
        <taxon>Phytomonospora</taxon>
    </lineage>
</organism>
<evidence type="ECO:0000259" key="5">
    <source>
        <dbReference type="PROSITE" id="PS50977"/>
    </source>
</evidence>
<dbReference type="Proteomes" id="UP000548476">
    <property type="component" value="Unassembled WGS sequence"/>
</dbReference>
<dbReference type="RefSeq" id="WP_184787259.1">
    <property type="nucleotide sequence ID" value="NZ_BONT01000045.1"/>
</dbReference>